<dbReference type="InterPro" id="IPR029055">
    <property type="entry name" value="Ntn_hydrolases_N"/>
</dbReference>
<dbReference type="EMBL" id="CP031035">
    <property type="protein sequence ID" value="QDZ18929.1"/>
    <property type="molecule type" value="Genomic_DNA"/>
</dbReference>
<reference evidence="2 3" key="1">
    <citation type="submission" date="2018-07" db="EMBL/GenBank/DDBJ databases">
        <title>The complete nuclear genome of the prasinophyte Chloropicon primus (CCMP1205).</title>
        <authorList>
            <person name="Pombert J.-F."/>
            <person name="Otis C."/>
            <person name="Turmel M."/>
            <person name="Lemieux C."/>
        </authorList>
    </citation>
    <scope>NUCLEOTIDE SEQUENCE [LARGE SCALE GENOMIC DNA]</scope>
    <source>
        <strain evidence="2 3">CCMP1205</strain>
    </source>
</reference>
<dbReference type="InterPro" id="IPR043138">
    <property type="entry name" value="GGT_lsub"/>
</dbReference>
<feature type="region of interest" description="Disordered" evidence="1">
    <location>
        <begin position="578"/>
        <end position="597"/>
    </location>
</feature>
<evidence type="ECO:0000313" key="3">
    <source>
        <dbReference type="Proteomes" id="UP000316726"/>
    </source>
</evidence>
<dbReference type="InterPro" id="IPR052896">
    <property type="entry name" value="GGT-like_enzyme"/>
</dbReference>
<sequence length="597" mass="64390">MSVFAKQYTDGDMGFNSRRSPMYGTRGMCSSSQPLATEAGLAILRKGGNAADACVAMAAALNVTEPCSTGIGGDAFCLFYNQETKEVKCILGNGRSPAGLEEGLIRDRGFESGIPPQNALNVTVPGAAACWCDVAKTFGTMKMSDLLEPATDLARSGFPVSPITAHCWQASSYQLLESETSGEDLLIRDKGGAYRAPKAGEVFKNPRLAKVFDTLAEEGKEGFYTGWIGKRIVEAVCSRGGVMSLADLKSHSSELRDPIMSTFRGIEVYEVPPPTQGIVALMALNLMEEKAAFNGTESYNRQLHHKAMSADRLHLDIECVRCAFAEAVKHIGDPQQFGDEKDSSDHWHNISQLTSKRFARLKAASVSESAAAAASDLDDPDRVRNALGASHDTVYFCAVDRWGNGCSMINSNYMSFGTGIVPKDCGFSMQNRGHGFTPLSHGSHPNTIGPSKRPYHTIIPGLATYPGGESLYGTFGVMGGFMQPQGHAQVLRNMLDLGMDPQQALDQPRFFVSIADYSIGENIFDTISGKMPKVFLESLIPEPVAEDLRSRGHQVVSQVQGMKRSMFGRGQIIRRDPKSGVLTAGSDPRADGCAMGF</sequence>
<evidence type="ECO:0000313" key="2">
    <source>
        <dbReference type="EMBL" id="QDZ18929.1"/>
    </source>
</evidence>
<name>A0A5B8MEU0_9CHLO</name>
<dbReference type="Gene3D" id="3.60.20.40">
    <property type="match status" value="1"/>
</dbReference>
<dbReference type="PANTHER" id="PTHR43881">
    <property type="entry name" value="GAMMA-GLUTAMYLTRANSPEPTIDASE (AFU_ORTHOLOGUE AFUA_4G13580)"/>
    <property type="match status" value="1"/>
</dbReference>
<evidence type="ECO:0000256" key="1">
    <source>
        <dbReference type="SAM" id="MobiDB-lite"/>
    </source>
</evidence>
<accession>A0A5B8MEU0</accession>
<dbReference type="AlphaFoldDB" id="A0A5B8MEU0"/>
<dbReference type="SUPFAM" id="SSF56235">
    <property type="entry name" value="N-terminal nucleophile aminohydrolases (Ntn hydrolases)"/>
    <property type="match status" value="1"/>
</dbReference>
<gene>
    <name evidence="2" type="ORF">A3770_02p14470</name>
</gene>
<keyword evidence="3" id="KW-1185">Reference proteome</keyword>
<dbReference type="STRING" id="1764295.A0A5B8MEU0"/>
<dbReference type="Proteomes" id="UP000316726">
    <property type="component" value="Chromosome 2"/>
</dbReference>
<organism evidence="2 3">
    <name type="scientific">Chloropicon primus</name>
    <dbReference type="NCBI Taxonomy" id="1764295"/>
    <lineage>
        <taxon>Eukaryota</taxon>
        <taxon>Viridiplantae</taxon>
        <taxon>Chlorophyta</taxon>
        <taxon>Chloropicophyceae</taxon>
        <taxon>Chloropicales</taxon>
        <taxon>Chloropicaceae</taxon>
        <taxon>Chloropicon</taxon>
    </lineage>
</organism>
<protein>
    <submittedName>
        <fullName evidence="2">Gamma-glutamyltranspeptidase</fullName>
    </submittedName>
</protein>
<dbReference type="InterPro" id="IPR043137">
    <property type="entry name" value="GGT_ssub_C"/>
</dbReference>
<dbReference type="Gene3D" id="1.10.246.130">
    <property type="match status" value="1"/>
</dbReference>
<proteinExistence type="predicted"/>
<dbReference type="PANTHER" id="PTHR43881:SF1">
    <property type="entry name" value="GAMMA-GLUTAMYLTRANSPEPTIDASE (AFU_ORTHOLOGUE AFUA_4G13580)"/>
    <property type="match status" value="1"/>
</dbReference>
<dbReference type="PRINTS" id="PR01210">
    <property type="entry name" value="GGTRANSPTASE"/>
</dbReference>
<dbReference type="OrthoDB" id="2015213at2759"/>
<dbReference type="Pfam" id="PF01019">
    <property type="entry name" value="G_glu_transpept"/>
    <property type="match status" value="1"/>
</dbReference>